<dbReference type="AlphaFoldDB" id="A0A6J7KRQ2"/>
<dbReference type="CDD" id="cd02203">
    <property type="entry name" value="PurL_repeat1"/>
    <property type="match status" value="1"/>
</dbReference>
<evidence type="ECO:0000256" key="2">
    <source>
        <dbReference type="ARBA" id="ARBA00022598"/>
    </source>
</evidence>
<dbReference type="GO" id="GO:0006189">
    <property type="term" value="P:'de novo' IMP biosynthetic process"/>
    <property type="evidence" value="ECO:0007669"/>
    <property type="project" value="InterPro"/>
</dbReference>
<evidence type="ECO:0000259" key="10">
    <source>
        <dbReference type="Pfam" id="PF18072"/>
    </source>
</evidence>
<feature type="domain" description="PurM-like C-terminal" evidence="9">
    <location>
        <begin position="205"/>
        <end position="359"/>
    </location>
</feature>
<protein>
    <submittedName>
        <fullName evidence="11">Unannotated protein</fullName>
    </submittedName>
</protein>
<dbReference type="GO" id="GO:0005524">
    <property type="term" value="F:ATP binding"/>
    <property type="evidence" value="ECO:0007669"/>
    <property type="project" value="UniProtKB-KW"/>
</dbReference>
<dbReference type="SUPFAM" id="SSF56042">
    <property type="entry name" value="PurM C-terminal domain-like"/>
    <property type="match status" value="2"/>
</dbReference>
<dbReference type="PIRSF" id="PIRSF001587">
    <property type="entry name" value="FGAM_synthase_II"/>
    <property type="match status" value="1"/>
</dbReference>
<feature type="domain" description="PurM-like N-terminal" evidence="8">
    <location>
        <begin position="459"/>
        <end position="578"/>
    </location>
</feature>
<feature type="domain" description="PurM-like C-terminal" evidence="9">
    <location>
        <begin position="593"/>
        <end position="724"/>
    </location>
</feature>
<dbReference type="Pfam" id="PF02769">
    <property type="entry name" value="AIRS_C"/>
    <property type="match status" value="2"/>
</dbReference>
<dbReference type="EMBL" id="CAFBNL010000059">
    <property type="protein sequence ID" value="CAB4956454.1"/>
    <property type="molecule type" value="Genomic_DNA"/>
</dbReference>
<name>A0A6J7KRQ2_9ZZZZ</name>
<dbReference type="InterPro" id="IPR036921">
    <property type="entry name" value="PurM-like_N_sf"/>
</dbReference>
<evidence type="ECO:0000256" key="5">
    <source>
        <dbReference type="ARBA" id="ARBA00022755"/>
    </source>
</evidence>
<keyword evidence="4" id="KW-0547">Nucleotide-binding</keyword>
<proteinExistence type="inferred from homology"/>
<dbReference type="SUPFAM" id="SSF55326">
    <property type="entry name" value="PurM N-terminal domain-like"/>
    <property type="match status" value="2"/>
</dbReference>
<dbReference type="HAMAP" id="MF_00420">
    <property type="entry name" value="PurL_2"/>
    <property type="match status" value="1"/>
</dbReference>
<keyword evidence="2" id="KW-0436">Ligase</keyword>
<feature type="domain" description="Phosphoribosylformylglycinamidine synthase linker" evidence="10">
    <location>
        <begin position="15"/>
        <end position="56"/>
    </location>
</feature>
<dbReference type="GO" id="GO:0004642">
    <property type="term" value="F:phosphoribosylformylglycinamidine synthase activity"/>
    <property type="evidence" value="ECO:0007669"/>
    <property type="project" value="InterPro"/>
</dbReference>
<evidence type="ECO:0000256" key="1">
    <source>
        <dbReference type="ARBA" id="ARBA00022490"/>
    </source>
</evidence>
<accession>A0A6J7KRQ2</accession>
<dbReference type="InterPro" id="IPR036676">
    <property type="entry name" value="PurM-like_C_sf"/>
</dbReference>
<dbReference type="InterPro" id="IPR016188">
    <property type="entry name" value="PurM-like_N"/>
</dbReference>
<dbReference type="NCBIfam" id="NF002290">
    <property type="entry name" value="PRK01213.1"/>
    <property type="match status" value="1"/>
</dbReference>
<evidence type="ECO:0000256" key="3">
    <source>
        <dbReference type="ARBA" id="ARBA00022723"/>
    </source>
</evidence>
<dbReference type="FunFam" id="3.30.1330.10:FF:000004">
    <property type="entry name" value="Phosphoribosylformylglycinamidine synthase subunit PurL"/>
    <property type="match status" value="1"/>
</dbReference>
<dbReference type="CDD" id="cd02204">
    <property type="entry name" value="PurL_repeat2"/>
    <property type="match status" value="1"/>
</dbReference>
<evidence type="ECO:0000259" key="8">
    <source>
        <dbReference type="Pfam" id="PF00586"/>
    </source>
</evidence>
<evidence type="ECO:0000256" key="7">
    <source>
        <dbReference type="ARBA" id="ARBA00022842"/>
    </source>
</evidence>
<dbReference type="InterPro" id="IPR010074">
    <property type="entry name" value="PRibForGlyAmidine_synth_PurL"/>
</dbReference>
<gene>
    <name evidence="11" type="ORF">UFOPK3789_01019</name>
</gene>
<dbReference type="PANTHER" id="PTHR43555:SF1">
    <property type="entry name" value="PHOSPHORIBOSYLFORMYLGLYCINAMIDINE SYNTHASE SUBUNIT PURL"/>
    <property type="match status" value="1"/>
</dbReference>
<keyword evidence="3" id="KW-0479">Metal-binding</keyword>
<dbReference type="NCBIfam" id="TIGR01736">
    <property type="entry name" value="FGAM_synth_II"/>
    <property type="match status" value="1"/>
</dbReference>
<sequence length="754" mass="78216">MLCSGNLGAVTAEPIHRQLGLTDDELERIVALLEREPSELELAMYAVMWSEHCSYKSSKVHLGRFPTEAPWVLVGPGEGAGVIDVGDGLAVAVRIESHNHPSAIEPRQGAATGVGGIIRDIFSMGARPIALMDPLRFGTLDDARTRFLFEGVVSGISGYGNAVGVPTVGGEVVFDDCYRGNPLVNVFCLGILPQDRLVLATAEGVGNLAVLLGASTGRDGIGGASVLASAGFQEGSETKRPSVQVGDPFEEKKLIEACLELLDRGLAVGVQDLGAAGISCATSETAAKAGNGMDVDIARVARREPGMNAVEVMTSESQERMLAIVEPANLDAVLELSARWEVRASVIGVVTDTGRFRVYEGKFDAGENADASALAPLADVPVESLGDGPTYHRPMEAPSDLAERQADDPARALLERFPDGTDLSGELLALLGSLNIADKSWVWRQYDHQLFLNTVSGPGGDASVLRIKEAPGRALALSVDGKARQVALDPRIGSKLVVLEATRNVACSGARPMALVNCLNFGNPEHPEVMWQFSEAVDGMSEACSALGLPVIGGNVSFYNESSGVDIDPTPVVGVIGLLEGLGDSPPSTIGFKEGQAIVLLGTTAPEFGGSEWADLHGLRNGVPPAADLEIGHALNGLIAALVTERIVTTVHDCADGGLAVSLAEMAIAGGIGFTVDIGGAVGCFSESASRIVLGVDPERVVEVLGRASASGIAAEEVGSTGGDRLVATGAFSVALTDADSTWRDAIPNALGLS</sequence>
<dbReference type="PANTHER" id="PTHR43555">
    <property type="entry name" value="PHOSPHORIBOSYLFORMYLGLYCINAMIDINE SYNTHASE SUBUNIT PURL"/>
    <property type="match status" value="1"/>
</dbReference>
<reference evidence="11" key="1">
    <citation type="submission" date="2020-05" db="EMBL/GenBank/DDBJ databases">
        <authorList>
            <person name="Chiriac C."/>
            <person name="Salcher M."/>
            <person name="Ghai R."/>
            <person name="Kavagutti S V."/>
        </authorList>
    </citation>
    <scope>NUCLEOTIDE SEQUENCE</scope>
</reference>
<keyword evidence="5" id="KW-0658">Purine biosynthesis</keyword>
<keyword evidence="7" id="KW-0460">Magnesium</keyword>
<dbReference type="Pfam" id="PF00586">
    <property type="entry name" value="AIRS"/>
    <property type="match status" value="2"/>
</dbReference>
<keyword evidence="1" id="KW-0963">Cytoplasm</keyword>
<dbReference type="Pfam" id="PF18072">
    <property type="entry name" value="FGAR-AT_linker"/>
    <property type="match status" value="1"/>
</dbReference>
<evidence type="ECO:0000256" key="6">
    <source>
        <dbReference type="ARBA" id="ARBA00022840"/>
    </source>
</evidence>
<evidence type="ECO:0000256" key="4">
    <source>
        <dbReference type="ARBA" id="ARBA00022741"/>
    </source>
</evidence>
<feature type="domain" description="PurM-like N-terminal" evidence="8">
    <location>
        <begin position="77"/>
        <end position="191"/>
    </location>
</feature>
<dbReference type="Gene3D" id="3.30.1330.10">
    <property type="entry name" value="PurM-like, N-terminal domain"/>
    <property type="match status" value="2"/>
</dbReference>
<evidence type="ECO:0000313" key="11">
    <source>
        <dbReference type="EMBL" id="CAB4956454.1"/>
    </source>
</evidence>
<dbReference type="GO" id="GO:0046872">
    <property type="term" value="F:metal ion binding"/>
    <property type="evidence" value="ECO:0007669"/>
    <property type="project" value="UniProtKB-KW"/>
</dbReference>
<dbReference type="InterPro" id="IPR041609">
    <property type="entry name" value="PurL_linker"/>
</dbReference>
<organism evidence="11">
    <name type="scientific">freshwater metagenome</name>
    <dbReference type="NCBI Taxonomy" id="449393"/>
    <lineage>
        <taxon>unclassified sequences</taxon>
        <taxon>metagenomes</taxon>
        <taxon>ecological metagenomes</taxon>
    </lineage>
</organism>
<evidence type="ECO:0000259" key="9">
    <source>
        <dbReference type="Pfam" id="PF02769"/>
    </source>
</evidence>
<dbReference type="Gene3D" id="3.90.650.10">
    <property type="entry name" value="PurM-like C-terminal domain"/>
    <property type="match status" value="2"/>
</dbReference>
<dbReference type="InterPro" id="IPR010918">
    <property type="entry name" value="PurM-like_C_dom"/>
</dbReference>
<keyword evidence="6" id="KW-0067">ATP-binding</keyword>